<dbReference type="Proteomes" id="UP001189429">
    <property type="component" value="Unassembled WGS sequence"/>
</dbReference>
<feature type="domain" description="CFAP65 tenth Ig-like" evidence="2">
    <location>
        <begin position="297"/>
        <end position="410"/>
    </location>
</feature>
<reference evidence="4" key="1">
    <citation type="submission" date="2023-10" db="EMBL/GenBank/DDBJ databases">
        <authorList>
            <person name="Chen Y."/>
            <person name="Shah S."/>
            <person name="Dougan E. K."/>
            <person name="Thang M."/>
            <person name="Chan C."/>
        </authorList>
    </citation>
    <scope>NUCLEOTIDE SEQUENCE [LARGE SCALE GENOMIC DNA]</scope>
</reference>
<evidence type="ECO:0000313" key="5">
    <source>
        <dbReference type="Proteomes" id="UP001189429"/>
    </source>
</evidence>
<feature type="domain" description="CFAP65-like ninth Ig-like" evidence="3">
    <location>
        <begin position="103"/>
        <end position="283"/>
    </location>
</feature>
<feature type="region of interest" description="Disordered" evidence="1">
    <location>
        <begin position="889"/>
        <end position="929"/>
    </location>
</feature>
<dbReference type="InterPro" id="IPR013783">
    <property type="entry name" value="Ig-like_fold"/>
</dbReference>
<dbReference type="PANTHER" id="PTHR46127">
    <property type="entry name" value="CILIA- AND FLAGELLA-ASSOCIATED PROTEIN 65"/>
    <property type="match status" value="1"/>
</dbReference>
<accession>A0ABN9QEZ5</accession>
<feature type="compositionally biased region" description="Polar residues" evidence="1">
    <location>
        <begin position="625"/>
        <end position="648"/>
    </location>
</feature>
<evidence type="ECO:0008006" key="6">
    <source>
        <dbReference type="Google" id="ProtNLM"/>
    </source>
</evidence>
<dbReference type="Pfam" id="PF24291">
    <property type="entry name" value="Ig_CFAP65"/>
    <property type="match status" value="1"/>
</dbReference>
<evidence type="ECO:0000313" key="4">
    <source>
        <dbReference type="EMBL" id="CAK0803296.1"/>
    </source>
</evidence>
<feature type="region of interest" description="Disordered" evidence="1">
    <location>
        <begin position="852"/>
        <end position="872"/>
    </location>
</feature>
<name>A0ABN9QEZ5_9DINO</name>
<comment type="caution">
    <text evidence="4">The sequence shown here is derived from an EMBL/GenBank/DDBJ whole genome shotgun (WGS) entry which is preliminary data.</text>
</comment>
<feature type="compositionally biased region" description="Low complexity" evidence="1">
    <location>
        <begin position="852"/>
        <end position="871"/>
    </location>
</feature>
<feature type="compositionally biased region" description="Low complexity" evidence="1">
    <location>
        <begin position="909"/>
        <end position="925"/>
    </location>
</feature>
<dbReference type="InterPro" id="IPR052614">
    <property type="entry name" value="CFAP65"/>
</dbReference>
<protein>
    <recommendedName>
        <fullName evidence="6">Coiled-coil domain-containing protein 108</fullName>
    </recommendedName>
</protein>
<evidence type="ECO:0000259" key="2">
    <source>
        <dbReference type="Pfam" id="PF24291"/>
    </source>
</evidence>
<dbReference type="InterPro" id="IPR056344">
    <property type="entry name" value="Ig_CFAP65-like_9th"/>
</dbReference>
<dbReference type="Gene3D" id="2.60.40.10">
    <property type="entry name" value="Immunoglobulins"/>
    <property type="match status" value="3"/>
</dbReference>
<organism evidence="4 5">
    <name type="scientific">Prorocentrum cordatum</name>
    <dbReference type="NCBI Taxonomy" id="2364126"/>
    <lineage>
        <taxon>Eukaryota</taxon>
        <taxon>Sar</taxon>
        <taxon>Alveolata</taxon>
        <taxon>Dinophyceae</taxon>
        <taxon>Prorocentrales</taxon>
        <taxon>Prorocentraceae</taxon>
        <taxon>Prorocentrum</taxon>
    </lineage>
</organism>
<sequence length="983" mass="106735">MACDEVKATVSILNSSSLMVHFGVVFEHVFQADGPSTTVAEEAIFLEHANTVAGRCTETLSILFKPVVRGVYEYQVILTPQAGDGKPCGRPIVLSLRADVQYPSVHIADLRTECVTTQPQSMMWTQFQVDGVNELYSGEVTEVERRFQNAIGIDEKKKLVKQLKPFQLLFGTSAAGSTPTAVYLVLKNPTNLGIRFSFQFPKDLNLEHIPSWCDDKALIDDREAHFTWVEEHEIYDIQPRSGEIAAGDHTHVKLTYNHHSIGTHILPVVFNVHGGRSILMYLKAHSVAPSVGCLSIRSSVVTLQPVPLNVEKGSAQPVELTNSGCVGAPWRIDRETLEEFNRVNHDFEVLSVSPCEGILMPRSSTFIHFTFRPLEAKRYTCPVRIEMLKDGRPMEELCFELQAEGYEPEQPVPQVEPTFPVNLPIQTYAPVPGNGAALSIEMLDFGQCPLASRASRMLVLVNYSSEHVLSFRWEQNGLFLKPTDMEIEPSTGELSPGSYCIIVFRLCSSDPIDISGEVACALDWIHIADYGKDPSLSLMDKVADQPEFLAFHSDHVHEPIRTGKAFLGDANRVHISVAHRLTVSRFRNLMSSAAGQKFLNENLHRTAVLSSDISALAARRTSAQKASASTLERSQASVGMGASGTQEASVVDVRDRGPSGPPPPKAFPLTVRIRAVVADWGLTQDQRDDFLVAGPWPGAAGHKQDDDWQNRTNPKVSWLGDSATKNTYEPVEVLHPGLVGGILEHIVREVMEESDFDEILDNIMMQDTPNFAQYDDAPPPGGQETAASHTVAELQARDPGAKIADAPEAAAAAEVAPQDDVAKAEVCAALEALGSSEDRAREEVHGALCAALGEAPPSPGAPEAAARPGPAWSSPLLLDFQAPASWAASGRAAGGAGSGATNGDGGGMPSSSGSGDLDPSSNSDDNPQRYWDEAVQDYGEVDLDAFKGAAGEVLDKMLLDLMDDVVAGRLNWMRPVPRIRRRG</sequence>
<feature type="region of interest" description="Disordered" evidence="1">
    <location>
        <begin position="625"/>
        <end position="667"/>
    </location>
</feature>
<feature type="compositionally biased region" description="Gly residues" evidence="1">
    <location>
        <begin position="892"/>
        <end position="908"/>
    </location>
</feature>
<dbReference type="EMBL" id="CAUYUJ010002991">
    <property type="protein sequence ID" value="CAK0803296.1"/>
    <property type="molecule type" value="Genomic_DNA"/>
</dbReference>
<evidence type="ECO:0000256" key="1">
    <source>
        <dbReference type="SAM" id="MobiDB-lite"/>
    </source>
</evidence>
<proteinExistence type="predicted"/>
<evidence type="ECO:0000259" key="3">
    <source>
        <dbReference type="Pfam" id="PF24816"/>
    </source>
</evidence>
<dbReference type="InterPro" id="IPR056305">
    <property type="entry name" value="Ig_CFAP65_10th"/>
</dbReference>
<keyword evidence="5" id="KW-1185">Reference proteome</keyword>
<dbReference type="PANTHER" id="PTHR46127:SF1">
    <property type="entry name" value="CILIA- AND FLAGELLA-ASSOCIATED PROTEIN 65"/>
    <property type="match status" value="1"/>
</dbReference>
<dbReference type="Pfam" id="PF24816">
    <property type="entry name" value="Ig_CFAP65__9th"/>
    <property type="match status" value="1"/>
</dbReference>
<gene>
    <name evidence="4" type="ORF">PCOR1329_LOCUS10529</name>
</gene>